<gene>
    <name evidence="10" type="primary">grpE</name>
    <name evidence="14" type="ORF">F8O05_01925</name>
</gene>
<dbReference type="PRINTS" id="PR00773">
    <property type="entry name" value="GRPEPROTEIN"/>
</dbReference>
<feature type="region of interest" description="Disordered" evidence="13">
    <location>
        <begin position="1"/>
        <end position="96"/>
    </location>
</feature>
<sequence>MGNEQNSGSENPAQHEEPIIRDKRRIDPETGKVREPNQDAAGNDVEDAVADAQADAERETISDEELQNLLNEAMNASTASDLPGEDAASAVEETEDARLARERLDDLRRVQAEYTNYRRRTDREKAELGEVATANVVTQLLPVLDDLGRAEAAGDLPEGSALQVIVAKLYGTIEKLGVESYGEKGEPFDPAIHEAIAQLPNPEVTEHTIADVVQLGYRIGEREIRPAKVAVFVPAE</sequence>
<evidence type="ECO:0000256" key="8">
    <source>
        <dbReference type="ARBA" id="ARBA00072274"/>
    </source>
</evidence>
<dbReference type="Gene3D" id="2.30.22.10">
    <property type="entry name" value="Head domain of nucleotide exchange factor GrpE"/>
    <property type="match status" value="1"/>
</dbReference>
<feature type="compositionally biased region" description="Polar residues" evidence="13">
    <location>
        <begin position="1"/>
        <end position="12"/>
    </location>
</feature>
<keyword evidence="5 10" id="KW-0346">Stress response</keyword>
<feature type="compositionally biased region" description="Basic and acidic residues" evidence="13">
    <location>
        <begin position="13"/>
        <end position="37"/>
    </location>
</feature>
<evidence type="ECO:0000256" key="4">
    <source>
        <dbReference type="ARBA" id="ARBA00022490"/>
    </source>
</evidence>
<comment type="similarity">
    <text evidence="2 10 12">Belongs to the GrpE family.</text>
</comment>
<accession>A0A7J5BGC7</accession>
<evidence type="ECO:0000313" key="15">
    <source>
        <dbReference type="Proteomes" id="UP000433493"/>
    </source>
</evidence>
<feature type="compositionally biased region" description="Polar residues" evidence="13">
    <location>
        <begin position="68"/>
        <end position="80"/>
    </location>
</feature>
<dbReference type="HAMAP" id="MF_01151">
    <property type="entry name" value="GrpE"/>
    <property type="match status" value="1"/>
</dbReference>
<reference evidence="14 15" key="1">
    <citation type="submission" date="2019-09" db="EMBL/GenBank/DDBJ databases">
        <title>Phylogeny of genus Pseudoclavibacter and closely related genus.</title>
        <authorList>
            <person name="Li Y."/>
        </authorList>
    </citation>
    <scope>NUCLEOTIDE SEQUENCE [LARGE SCALE GENOMIC DNA]</scope>
    <source>
        <strain evidence="14 15">KCTC 13959</strain>
    </source>
</reference>
<evidence type="ECO:0000256" key="5">
    <source>
        <dbReference type="ARBA" id="ARBA00023016"/>
    </source>
</evidence>
<dbReference type="GO" id="GO:0042803">
    <property type="term" value="F:protein homodimerization activity"/>
    <property type="evidence" value="ECO:0007669"/>
    <property type="project" value="InterPro"/>
</dbReference>
<proteinExistence type="inferred from homology"/>
<keyword evidence="4 10" id="KW-0963">Cytoplasm</keyword>
<dbReference type="GO" id="GO:0000774">
    <property type="term" value="F:adenyl-nucleotide exchange factor activity"/>
    <property type="evidence" value="ECO:0007669"/>
    <property type="project" value="InterPro"/>
</dbReference>
<name>A0A7J5BGC7_9MICO</name>
<dbReference type="CDD" id="cd00446">
    <property type="entry name" value="GrpE"/>
    <property type="match status" value="1"/>
</dbReference>
<dbReference type="PANTHER" id="PTHR21237:SF23">
    <property type="entry name" value="GRPE PROTEIN HOMOLOG, MITOCHONDRIAL"/>
    <property type="match status" value="1"/>
</dbReference>
<evidence type="ECO:0000256" key="11">
    <source>
        <dbReference type="RuleBase" id="RU000639"/>
    </source>
</evidence>
<dbReference type="InterPro" id="IPR009012">
    <property type="entry name" value="GrpE_head"/>
</dbReference>
<evidence type="ECO:0000256" key="7">
    <source>
        <dbReference type="ARBA" id="ARBA00053401"/>
    </source>
</evidence>
<evidence type="ECO:0000256" key="3">
    <source>
        <dbReference type="ARBA" id="ARBA00011738"/>
    </source>
</evidence>
<evidence type="ECO:0000256" key="1">
    <source>
        <dbReference type="ARBA" id="ARBA00004496"/>
    </source>
</evidence>
<dbReference type="EMBL" id="WBKB01000001">
    <property type="protein sequence ID" value="KAB1645336.1"/>
    <property type="molecule type" value="Genomic_DNA"/>
</dbReference>
<dbReference type="GO" id="GO:0006457">
    <property type="term" value="P:protein folding"/>
    <property type="evidence" value="ECO:0007669"/>
    <property type="project" value="InterPro"/>
</dbReference>
<dbReference type="SUPFAM" id="SSF58014">
    <property type="entry name" value="Coiled-coil domain of nucleotide exchange factor GrpE"/>
    <property type="match status" value="1"/>
</dbReference>
<dbReference type="PANTHER" id="PTHR21237">
    <property type="entry name" value="GRPE PROTEIN"/>
    <property type="match status" value="1"/>
</dbReference>
<organism evidence="14 15">
    <name type="scientific">Gulosibacter chungangensis</name>
    <dbReference type="NCBI Taxonomy" id="979746"/>
    <lineage>
        <taxon>Bacteria</taxon>
        <taxon>Bacillati</taxon>
        <taxon>Actinomycetota</taxon>
        <taxon>Actinomycetes</taxon>
        <taxon>Micrococcales</taxon>
        <taxon>Microbacteriaceae</taxon>
        <taxon>Gulosibacter</taxon>
    </lineage>
</organism>
<dbReference type="AlphaFoldDB" id="A0A7J5BGC7"/>
<evidence type="ECO:0000256" key="9">
    <source>
        <dbReference type="ARBA" id="ARBA00076414"/>
    </source>
</evidence>
<evidence type="ECO:0000256" key="12">
    <source>
        <dbReference type="RuleBase" id="RU004478"/>
    </source>
</evidence>
<dbReference type="PROSITE" id="PS01071">
    <property type="entry name" value="GRPE"/>
    <property type="match status" value="1"/>
</dbReference>
<dbReference type="GO" id="GO:0005737">
    <property type="term" value="C:cytoplasm"/>
    <property type="evidence" value="ECO:0007669"/>
    <property type="project" value="UniProtKB-SubCell"/>
</dbReference>
<dbReference type="OrthoDB" id="5191115at2"/>
<dbReference type="GO" id="GO:0051082">
    <property type="term" value="F:unfolded protein binding"/>
    <property type="evidence" value="ECO:0007669"/>
    <property type="project" value="TreeGrafter"/>
</dbReference>
<evidence type="ECO:0000256" key="2">
    <source>
        <dbReference type="ARBA" id="ARBA00009054"/>
    </source>
</evidence>
<dbReference type="Gene3D" id="3.90.20.20">
    <property type="match status" value="1"/>
</dbReference>
<comment type="function">
    <text evidence="7 10 11">Participates actively in the response to hyperosmotic and heat shock by preventing the aggregation of stress-denatured proteins, in association with DnaK and GrpE. It is the nucleotide exchange factor for DnaK and may function as a thermosensor. Unfolded proteins bind initially to DnaJ; upon interaction with the DnaJ-bound protein, DnaK hydrolyzes its bound ATP, resulting in the formation of a stable complex. GrpE releases ADP from DnaK; ATP binding to DnaK triggers the release of the substrate protein, thus completing the reaction cycle. Several rounds of ATP-dependent interactions between DnaJ, DnaK and GrpE are required for fully efficient folding.</text>
</comment>
<keyword evidence="15" id="KW-1185">Reference proteome</keyword>
<dbReference type="GO" id="GO:0051087">
    <property type="term" value="F:protein-folding chaperone binding"/>
    <property type="evidence" value="ECO:0007669"/>
    <property type="project" value="InterPro"/>
</dbReference>
<dbReference type="FunFam" id="2.30.22.10:FF:000001">
    <property type="entry name" value="Protein GrpE"/>
    <property type="match status" value="1"/>
</dbReference>
<evidence type="ECO:0000256" key="6">
    <source>
        <dbReference type="ARBA" id="ARBA00023186"/>
    </source>
</evidence>
<evidence type="ECO:0000313" key="14">
    <source>
        <dbReference type="EMBL" id="KAB1645336.1"/>
    </source>
</evidence>
<evidence type="ECO:0000256" key="10">
    <source>
        <dbReference type="HAMAP-Rule" id="MF_01151"/>
    </source>
</evidence>
<comment type="caution">
    <text evidence="14">The sequence shown here is derived from an EMBL/GenBank/DDBJ whole genome shotgun (WGS) entry which is preliminary data.</text>
</comment>
<evidence type="ECO:0000256" key="13">
    <source>
        <dbReference type="SAM" id="MobiDB-lite"/>
    </source>
</evidence>
<comment type="subunit">
    <text evidence="3 10">Homodimer.</text>
</comment>
<dbReference type="InterPro" id="IPR000740">
    <property type="entry name" value="GrpE"/>
</dbReference>
<comment type="subcellular location">
    <subcellularLocation>
        <location evidence="1 10">Cytoplasm</location>
    </subcellularLocation>
</comment>
<dbReference type="SUPFAM" id="SSF51064">
    <property type="entry name" value="Head domain of nucleotide exchange factor GrpE"/>
    <property type="match status" value="1"/>
</dbReference>
<dbReference type="Proteomes" id="UP000433493">
    <property type="component" value="Unassembled WGS sequence"/>
</dbReference>
<dbReference type="InterPro" id="IPR013805">
    <property type="entry name" value="GrpE_CC"/>
</dbReference>
<protein>
    <recommendedName>
        <fullName evidence="8 10">Protein GrpE</fullName>
    </recommendedName>
    <alternativeName>
        <fullName evidence="9 10">HSP-70 cofactor</fullName>
    </alternativeName>
</protein>
<dbReference type="Pfam" id="PF01025">
    <property type="entry name" value="GrpE"/>
    <property type="match status" value="1"/>
</dbReference>
<keyword evidence="6 10" id="KW-0143">Chaperone</keyword>